<dbReference type="SUPFAM" id="SSF53335">
    <property type="entry name" value="S-adenosyl-L-methionine-dependent methyltransferases"/>
    <property type="match status" value="1"/>
</dbReference>
<evidence type="ECO:0000313" key="6">
    <source>
        <dbReference type="EMBL" id="AEP31102.1"/>
    </source>
</evidence>
<dbReference type="InterPro" id="IPR027625">
    <property type="entry name" value="OvoA_Cterm"/>
</dbReference>
<dbReference type="GO" id="GO:0032259">
    <property type="term" value="P:methylation"/>
    <property type="evidence" value="ECO:0007669"/>
    <property type="project" value="UniProtKB-KW"/>
</dbReference>
<feature type="domain" description="DinB-like" evidence="5">
    <location>
        <begin position="47"/>
        <end position="181"/>
    </location>
</feature>
<feature type="domain" description="Sulfatase-modifying factor enzyme-like" evidence="4">
    <location>
        <begin position="213"/>
        <end position="463"/>
    </location>
</feature>
<keyword evidence="7" id="KW-1185">Reference proteome</keyword>
<dbReference type="InterPro" id="IPR051043">
    <property type="entry name" value="Sulfatase_Mod_Factor_Kinase"/>
</dbReference>
<dbReference type="GO" id="GO:0008168">
    <property type="term" value="F:methyltransferase activity"/>
    <property type="evidence" value="ECO:0007669"/>
    <property type="project" value="UniProtKB-KW"/>
</dbReference>
<dbReference type="InterPro" id="IPR016187">
    <property type="entry name" value="CTDL_fold"/>
</dbReference>
<protein>
    <submittedName>
        <fullName evidence="6">Generic methyltransferase</fullName>
    </submittedName>
</protein>
<accession>G4QDS3</accession>
<evidence type="ECO:0000256" key="2">
    <source>
        <dbReference type="ARBA" id="ARBA00023004"/>
    </source>
</evidence>
<name>G4QDS3_GLANF</name>
<dbReference type="HOGENOM" id="CLU_019343_0_0_6"/>
<keyword evidence="2" id="KW-0408">Iron</keyword>
<proteinExistence type="predicted"/>
<dbReference type="eggNOG" id="COG4976">
    <property type="taxonomic scope" value="Bacteria"/>
</dbReference>
<dbReference type="PANTHER" id="PTHR23150">
    <property type="entry name" value="SULFATASE MODIFYING FACTOR 1, 2"/>
    <property type="match status" value="1"/>
</dbReference>
<evidence type="ECO:0000256" key="1">
    <source>
        <dbReference type="ARBA" id="ARBA00023002"/>
    </source>
</evidence>
<dbReference type="EMBL" id="CP003060">
    <property type="protein sequence ID" value="AEP31102.1"/>
    <property type="molecule type" value="Genomic_DNA"/>
</dbReference>
<dbReference type="PANTHER" id="PTHR23150:SF26">
    <property type="entry name" value="GENERIC METHYLTRANSFERASE"/>
    <property type="match status" value="1"/>
</dbReference>
<dbReference type="NCBIfam" id="TIGR04345">
    <property type="entry name" value="ovoA_Cterm"/>
    <property type="match status" value="1"/>
</dbReference>
<dbReference type="Pfam" id="PF03781">
    <property type="entry name" value="FGE-sulfatase"/>
    <property type="match status" value="1"/>
</dbReference>
<organism evidence="6 7">
    <name type="scientific">Glaciecola nitratireducens (strain JCM 12485 / KCTC 12276 / FR1064)</name>
    <dbReference type="NCBI Taxonomy" id="1085623"/>
    <lineage>
        <taxon>Bacteria</taxon>
        <taxon>Pseudomonadati</taxon>
        <taxon>Pseudomonadota</taxon>
        <taxon>Gammaproteobacteria</taxon>
        <taxon>Alteromonadales</taxon>
        <taxon>Alteromonadaceae</taxon>
        <taxon>Brumicola</taxon>
    </lineage>
</organism>
<dbReference type="STRING" id="1085623.GNIT_3006"/>
<reference evidence="6 7" key="1">
    <citation type="journal article" date="2011" name="J. Bacteriol.">
        <title>Complete genome sequence of seawater bacterium Glaciecola nitratireducens FR1064T.</title>
        <authorList>
            <person name="Bian F."/>
            <person name="Qin Q.L."/>
            <person name="Xie B.B."/>
            <person name="Shu Y.L."/>
            <person name="Zhang X.Y."/>
            <person name="Yu Y."/>
            <person name="Chen B."/>
            <person name="Chen X.L."/>
            <person name="Zhou B.C."/>
            <person name="Zhang Y.Z."/>
        </authorList>
    </citation>
    <scope>NUCLEOTIDE SEQUENCE [LARGE SCALE GENOMIC DNA]</scope>
    <source>
        <strain evidence="7">JCM 12485 / KCTC 12276 / FR1064</strain>
    </source>
</reference>
<dbReference type="AlphaFoldDB" id="G4QDS3"/>
<keyword evidence="1" id="KW-0560">Oxidoreductase</keyword>
<keyword evidence="6" id="KW-0808">Transferase</keyword>
<dbReference type="InterPro" id="IPR027577">
    <property type="entry name" value="OvoA_Nterm"/>
</dbReference>
<dbReference type="InterPro" id="IPR029063">
    <property type="entry name" value="SAM-dependent_MTases_sf"/>
</dbReference>
<dbReference type="InterPro" id="IPR024775">
    <property type="entry name" value="DinB-like"/>
</dbReference>
<evidence type="ECO:0000259" key="5">
    <source>
        <dbReference type="Pfam" id="PF12867"/>
    </source>
</evidence>
<evidence type="ECO:0000259" key="4">
    <source>
        <dbReference type="Pfam" id="PF03781"/>
    </source>
</evidence>
<dbReference type="Gene3D" id="3.90.1580.10">
    <property type="entry name" value="paralog of FGE (formylglycine-generating enzyme)"/>
    <property type="match status" value="1"/>
</dbReference>
<gene>
    <name evidence="6" type="ordered locus">GNIT_3006</name>
</gene>
<dbReference type="eggNOG" id="COG1262">
    <property type="taxonomic scope" value="Bacteria"/>
</dbReference>
<evidence type="ECO:0000256" key="3">
    <source>
        <dbReference type="ARBA" id="ARBA00037882"/>
    </source>
</evidence>
<dbReference type="InterPro" id="IPR005532">
    <property type="entry name" value="SUMF_dom"/>
</dbReference>
<evidence type="ECO:0000313" key="7">
    <source>
        <dbReference type="Proteomes" id="UP000009282"/>
    </source>
</evidence>
<dbReference type="NCBIfam" id="TIGR04344">
    <property type="entry name" value="ovoA_Nterm"/>
    <property type="match status" value="1"/>
</dbReference>
<dbReference type="Pfam" id="PF13489">
    <property type="entry name" value="Methyltransf_23"/>
    <property type="match status" value="1"/>
</dbReference>
<dbReference type="FunFam" id="3.90.1580.10:FF:000006">
    <property type="entry name" value="Generic methyltransferase, putative"/>
    <property type="match status" value="1"/>
</dbReference>
<dbReference type="KEGG" id="gni:GNIT_3006"/>
<dbReference type="SUPFAM" id="SSF56436">
    <property type="entry name" value="C-type lectin-like"/>
    <property type="match status" value="1"/>
</dbReference>
<dbReference type="CDD" id="cd02440">
    <property type="entry name" value="AdoMet_MTases"/>
    <property type="match status" value="1"/>
</dbReference>
<dbReference type="GO" id="GO:0120147">
    <property type="term" value="F:formylglycine-generating oxidase activity"/>
    <property type="evidence" value="ECO:0007669"/>
    <property type="project" value="TreeGrafter"/>
</dbReference>
<dbReference type="Proteomes" id="UP000009282">
    <property type="component" value="Chromosome"/>
</dbReference>
<sequence length="720" mass="82637">MTLSAKDAQQLEKRTTRFSSSAALLRTPNLSSGAEEDKRKEISLYFTNTFDTYTQLFDCLVDDNGFYQKAIPLRHPLIFYLGHTATFFVNKLVLAKLLPERIDPHMESVFAVGVDEMSWDDLSEESYDWPSVSEVKEYRAKVRARVLQLIDSLALSLPINWENTWWPIIMGIEHERIHLETSSVLIRQHDLAKVKRLPQWSACVDSGEAPKNKLITVSAGSVSIGKSTDDAFYGWDNEYGQHNADVAEFKASKYLVSNQEYLEFVEAGGYERDRFWSEEGLSWRQYAKAEHPCFWLRQDRWRMRLMTEEIDMPWDWPAEVNCHEAKAFCEWKGEQTGQVIRMPTEDEWHLLCKQAGVQELGNNVASANLHLDHYASCCPVTRYQHGEWFDVVGNVWQWTETPIYPLDNFKVHPLYDDFTTPTFDGKHNLIKGGSWISSGNEARLSARYAFRRHFTQHAGFRYIASDAEASEVKVYYESDKLLSEYAEFHFGDSWYGVENFPKALADIALKAMKGKASGRALDLGCACGRASFELARHFDAVDGIDFSANFIRLGAKMAQQGAVRYARVEEGDLVSYHTRTLENLGLATNAERVSFYQGDACNLKPQFTGYDLVLAANLIDRLYQPSRFLEDMAQRVNDGGLLIIASPYTWLEEHTPKEEWIGGFKKDGESYTTLDGLKDHLSKHFKLLGEPQKVPFVIRETQHKFQHTLSELTIWERLPR</sequence>
<dbReference type="Gene3D" id="3.40.50.150">
    <property type="entry name" value="Vaccinia Virus protein VP39"/>
    <property type="match status" value="1"/>
</dbReference>
<dbReference type="OrthoDB" id="9768004at2"/>
<comment type="pathway">
    <text evidence="3">Amino-acid biosynthesis; ergothioneine biosynthesis.</text>
</comment>
<dbReference type="InterPro" id="IPR042095">
    <property type="entry name" value="SUMF_sf"/>
</dbReference>
<dbReference type="Pfam" id="PF12867">
    <property type="entry name" value="DinB_2"/>
    <property type="match status" value="1"/>
</dbReference>
<keyword evidence="6" id="KW-0489">Methyltransferase</keyword>
<dbReference type="RefSeq" id="WP_014109974.1">
    <property type="nucleotide sequence ID" value="NC_016041.1"/>
</dbReference>